<sequence length="79" mass="8752">MIVACDQSLEVLAYTQVISGFPVVILHCFSYVTCSASYNRINFDLGSTRPLLFVPQNRRAVPLPCQVLQAGAEEKHIVL</sequence>
<dbReference type="AlphaFoldDB" id="A0A2J6PE46"/>
<keyword evidence="2" id="KW-1185">Reference proteome</keyword>
<gene>
    <name evidence="1" type="ORF">NA56DRAFT_498899</name>
</gene>
<evidence type="ECO:0000313" key="2">
    <source>
        <dbReference type="Proteomes" id="UP000235672"/>
    </source>
</evidence>
<organism evidence="1 2">
    <name type="scientific">Hyaloscypha hepaticicola</name>
    <dbReference type="NCBI Taxonomy" id="2082293"/>
    <lineage>
        <taxon>Eukaryota</taxon>
        <taxon>Fungi</taxon>
        <taxon>Dikarya</taxon>
        <taxon>Ascomycota</taxon>
        <taxon>Pezizomycotina</taxon>
        <taxon>Leotiomycetes</taxon>
        <taxon>Helotiales</taxon>
        <taxon>Hyaloscyphaceae</taxon>
        <taxon>Hyaloscypha</taxon>
    </lineage>
</organism>
<proteinExistence type="predicted"/>
<name>A0A2J6PE46_9HELO</name>
<reference evidence="1 2" key="1">
    <citation type="submission" date="2016-05" db="EMBL/GenBank/DDBJ databases">
        <title>A degradative enzymes factory behind the ericoid mycorrhizal symbiosis.</title>
        <authorList>
            <consortium name="DOE Joint Genome Institute"/>
            <person name="Martino E."/>
            <person name="Morin E."/>
            <person name="Grelet G."/>
            <person name="Kuo A."/>
            <person name="Kohler A."/>
            <person name="Daghino S."/>
            <person name="Barry K."/>
            <person name="Choi C."/>
            <person name="Cichocki N."/>
            <person name="Clum A."/>
            <person name="Copeland A."/>
            <person name="Hainaut M."/>
            <person name="Haridas S."/>
            <person name="Labutti K."/>
            <person name="Lindquist E."/>
            <person name="Lipzen A."/>
            <person name="Khouja H.-R."/>
            <person name="Murat C."/>
            <person name="Ohm R."/>
            <person name="Olson A."/>
            <person name="Spatafora J."/>
            <person name="Veneault-Fourrey C."/>
            <person name="Henrissat B."/>
            <person name="Grigoriev I."/>
            <person name="Martin F."/>
            <person name="Perotto S."/>
        </authorList>
    </citation>
    <scope>NUCLEOTIDE SEQUENCE [LARGE SCALE GENOMIC DNA]</scope>
    <source>
        <strain evidence="1 2">UAMH 7357</strain>
    </source>
</reference>
<dbReference type="EMBL" id="KZ613553">
    <property type="protein sequence ID" value="PMD12325.1"/>
    <property type="molecule type" value="Genomic_DNA"/>
</dbReference>
<accession>A0A2J6PE46</accession>
<evidence type="ECO:0000313" key="1">
    <source>
        <dbReference type="EMBL" id="PMD12325.1"/>
    </source>
</evidence>
<protein>
    <submittedName>
        <fullName evidence="1">Uncharacterized protein</fullName>
    </submittedName>
</protein>
<dbReference type="Proteomes" id="UP000235672">
    <property type="component" value="Unassembled WGS sequence"/>
</dbReference>